<keyword evidence="6 10" id="KW-0133">Cell shape</keyword>
<evidence type="ECO:0000256" key="8">
    <source>
        <dbReference type="ARBA" id="ARBA00023306"/>
    </source>
</evidence>
<feature type="domain" description="Mur ligase C-terminal" evidence="13">
    <location>
        <begin position="299"/>
        <end position="395"/>
    </location>
</feature>
<comment type="catalytic activity">
    <reaction evidence="10 11">
        <text>D-alanyl-D-alanine + UDP-N-acetyl-alpha-D-muramoyl-L-alanyl-gamma-D-glutamyl-meso-2,6-diaminopimelate + ATP = UDP-N-acetyl-alpha-D-muramoyl-L-alanyl-gamma-D-glutamyl-meso-2,6-diaminopimeloyl-D-alanyl-D-alanine + ADP + phosphate + H(+)</text>
        <dbReference type="Rhea" id="RHEA:28374"/>
        <dbReference type="ChEBI" id="CHEBI:15378"/>
        <dbReference type="ChEBI" id="CHEBI:30616"/>
        <dbReference type="ChEBI" id="CHEBI:43474"/>
        <dbReference type="ChEBI" id="CHEBI:57822"/>
        <dbReference type="ChEBI" id="CHEBI:61386"/>
        <dbReference type="ChEBI" id="CHEBI:83905"/>
        <dbReference type="ChEBI" id="CHEBI:456216"/>
        <dbReference type="EC" id="6.3.2.10"/>
    </reaction>
</comment>
<dbReference type="Pfam" id="PF02875">
    <property type="entry name" value="Mur_ligase_C"/>
    <property type="match status" value="1"/>
</dbReference>
<dbReference type="Gene3D" id="3.40.1390.10">
    <property type="entry name" value="MurE/MurF, N-terminal domain"/>
    <property type="match status" value="1"/>
</dbReference>
<proteinExistence type="inferred from homology"/>
<dbReference type="RefSeq" id="WP_130923061.1">
    <property type="nucleotide sequence ID" value="NZ_JAANOL010000002.1"/>
</dbReference>
<keyword evidence="1 10" id="KW-0963">Cytoplasm</keyword>
<dbReference type="InterPro" id="IPR013221">
    <property type="entry name" value="Mur_ligase_cen"/>
</dbReference>
<comment type="similarity">
    <text evidence="10">Belongs to the MurCDEF family. MurF subfamily.</text>
</comment>
<evidence type="ECO:0000256" key="5">
    <source>
        <dbReference type="ARBA" id="ARBA00022840"/>
    </source>
</evidence>
<feature type="binding site" evidence="10">
    <location>
        <begin position="99"/>
        <end position="105"/>
    </location>
    <ligand>
        <name>ATP</name>
        <dbReference type="ChEBI" id="CHEBI:30616"/>
    </ligand>
</feature>
<dbReference type="EC" id="6.3.2.10" evidence="10 11"/>
<dbReference type="InterPro" id="IPR004101">
    <property type="entry name" value="Mur_ligase_C"/>
</dbReference>
<reference evidence="15 16" key="1">
    <citation type="submission" date="2019-02" db="EMBL/GenBank/DDBJ databases">
        <title>Genome of a new Bacteroidetes strain.</title>
        <authorList>
            <person name="Pitt A."/>
        </authorList>
    </citation>
    <scope>NUCLEOTIDE SEQUENCE [LARGE SCALE GENOMIC DNA]</scope>
    <source>
        <strain evidence="15 16">103A-SOEBACH</strain>
    </source>
</reference>
<name>A0A4Q9BF51_9BACT</name>
<dbReference type="AlphaFoldDB" id="A0A4Q9BF51"/>
<keyword evidence="9 10" id="KW-0961">Cell wall biogenesis/degradation</keyword>
<dbReference type="EMBL" id="SEWY01000002">
    <property type="protein sequence ID" value="TBH74654.1"/>
    <property type="molecule type" value="Genomic_DNA"/>
</dbReference>
<dbReference type="Proteomes" id="UP000293583">
    <property type="component" value="Unassembled WGS sequence"/>
</dbReference>
<keyword evidence="5 10" id="KW-0067">ATP-binding</keyword>
<organism evidence="15 16">
    <name type="scientific">Aquirufa antheringensis</name>
    <dbReference type="NCBI Taxonomy" id="2516559"/>
    <lineage>
        <taxon>Bacteria</taxon>
        <taxon>Pseudomonadati</taxon>
        <taxon>Bacteroidota</taxon>
        <taxon>Cytophagia</taxon>
        <taxon>Cytophagales</taxon>
        <taxon>Flectobacillaceae</taxon>
        <taxon>Aquirufa</taxon>
    </lineage>
</organism>
<dbReference type="InterPro" id="IPR051046">
    <property type="entry name" value="MurCDEF_CellWall_CoF430Synth"/>
</dbReference>
<dbReference type="SUPFAM" id="SSF53244">
    <property type="entry name" value="MurD-like peptide ligases, peptide-binding domain"/>
    <property type="match status" value="1"/>
</dbReference>
<feature type="domain" description="Mur ligase N-terminal catalytic" evidence="12">
    <location>
        <begin position="16"/>
        <end position="85"/>
    </location>
</feature>
<dbReference type="Gene3D" id="3.40.1190.10">
    <property type="entry name" value="Mur-like, catalytic domain"/>
    <property type="match status" value="1"/>
</dbReference>
<keyword evidence="2 10" id="KW-0436">Ligase</keyword>
<evidence type="ECO:0000313" key="16">
    <source>
        <dbReference type="Proteomes" id="UP000293583"/>
    </source>
</evidence>
<evidence type="ECO:0000256" key="2">
    <source>
        <dbReference type="ARBA" id="ARBA00022598"/>
    </source>
</evidence>
<evidence type="ECO:0000256" key="3">
    <source>
        <dbReference type="ARBA" id="ARBA00022618"/>
    </source>
</evidence>
<dbReference type="UniPathway" id="UPA00219"/>
<evidence type="ECO:0000256" key="6">
    <source>
        <dbReference type="ARBA" id="ARBA00022960"/>
    </source>
</evidence>
<comment type="subcellular location">
    <subcellularLocation>
        <location evidence="10 11">Cytoplasm</location>
    </subcellularLocation>
</comment>
<evidence type="ECO:0000256" key="10">
    <source>
        <dbReference type="HAMAP-Rule" id="MF_02019"/>
    </source>
</evidence>
<evidence type="ECO:0000259" key="12">
    <source>
        <dbReference type="Pfam" id="PF01225"/>
    </source>
</evidence>
<dbReference type="PANTHER" id="PTHR43024">
    <property type="entry name" value="UDP-N-ACETYLMURAMOYL-TRIPEPTIDE--D-ALANYL-D-ALANINE LIGASE"/>
    <property type="match status" value="1"/>
</dbReference>
<dbReference type="Pfam" id="PF08245">
    <property type="entry name" value="Mur_ligase_M"/>
    <property type="match status" value="1"/>
</dbReference>
<evidence type="ECO:0000256" key="11">
    <source>
        <dbReference type="RuleBase" id="RU004136"/>
    </source>
</evidence>
<dbReference type="InterPro" id="IPR036615">
    <property type="entry name" value="Mur_ligase_C_dom_sf"/>
</dbReference>
<protein>
    <recommendedName>
        <fullName evidence="10 11">UDP-N-acetylmuramoyl-tripeptide--D-alanyl-D-alanine ligase</fullName>
        <ecNumber evidence="10 11">6.3.2.10</ecNumber>
    </recommendedName>
    <alternativeName>
        <fullName evidence="10">D-alanyl-D-alanine-adding enzyme</fullName>
    </alternativeName>
</protein>
<evidence type="ECO:0000256" key="7">
    <source>
        <dbReference type="ARBA" id="ARBA00022984"/>
    </source>
</evidence>
<sequence>MIVNTQTLLERFLSSTGVSTDTRKIQAGNLFFALKGPNFNANAMAAEAIEKGAQYAIIDDADYLAGERTLLVEDGLLALQALATAYRQTLTIPIVGLTGSNGKTTTKELIFSVLSQKYHCFATSGNLNNHIGVPLSVLSIKKEHEIAVIEMGANKQGDIKELVDIAQPTHGLITNIGKAHLEGFGGIEGVRKGKGELFDFLQASKGVTFLPQQSGVIQEMFSERGMQNAVYSNEAMPTTLVEAKPMVRYALASGEIIDSHLPGIYNFENIQLAIAVGKFFSLSDEQCNTGISTYIPNNHRSQFIKIGSNQVLMDAYNANPSSMSAAISHFAETEGNPKLVILGDMFELGESSAEEHAALGKLLAGLSFEKVLLVGQHMQHALIHLPSAYYFPDKFGLHTWLQDHPIQDSFLLVKGSRGIQLESVLAFLENSK</sequence>
<evidence type="ECO:0000259" key="13">
    <source>
        <dbReference type="Pfam" id="PF02875"/>
    </source>
</evidence>
<dbReference type="SUPFAM" id="SSF63418">
    <property type="entry name" value="MurE/MurF N-terminal domain"/>
    <property type="match status" value="1"/>
</dbReference>
<keyword evidence="3 10" id="KW-0132">Cell division</keyword>
<evidence type="ECO:0000256" key="1">
    <source>
        <dbReference type="ARBA" id="ARBA00022490"/>
    </source>
</evidence>
<dbReference type="Pfam" id="PF01225">
    <property type="entry name" value="Mur_ligase"/>
    <property type="match status" value="1"/>
</dbReference>
<evidence type="ECO:0000256" key="9">
    <source>
        <dbReference type="ARBA" id="ARBA00023316"/>
    </source>
</evidence>
<dbReference type="InterPro" id="IPR036565">
    <property type="entry name" value="Mur-like_cat_sf"/>
</dbReference>
<dbReference type="GO" id="GO:0005524">
    <property type="term" value="F:ATP binding"/>
    <property type="evidence" value="ECO:0007669"/>
    <property type="project" value="UniProtKB-UniRule"/>
</dbReference>
<dbReference type="InterPro" id="IPR005863">
    <property type="entry name" value="UDP-N-AcMur_synth"/>
</dbReference>
<dbReference type="SUPFAM" id="SSF53623">
    <property type="entry name" value="MurD-like peptide ligases, catalytic domain"/>
    <property type="match status" value="1"/>
</dbReference>
<dbReference type="OrthoDB" id="9801978at2"/>
<dbReference type="GO" id="GO:0008360">
    <property type="term" value="P:regulation of cell shape"/>
    <property type="evidence" value="ECO:0007669"/>
    <property type="project" value="UniProtKB-KW"/>
</dbReference>
<evidence type="ECO:0000256" key="4">
    <source>
        <dbReference type="ARBA" id="ARBA00022741"/>
    </source>
</evidence>
<dbReference type="InterPro" id="IPR000713">
    <property type="entry name" value="Mur_ligase_N"/>
</dbReference>
<dbReference type="HAMAP" id="MF_02019">
    <property type="entry name" value="MurF"/>
    <property type="match status" value="1"/>
</dbReference>
<feature type="domain" description="Mur ligase central" evidence="14">
    <location>
        <begin position="98"/>
        <end position="276"/>
    </location>
</feature>
<dbReference type="NCBIfam" id="TIGR01143">
    <property type="entry name" value="murF"/>
    <property type="match status" value="1"/>
</dbReference>
<keyword evidence="4 10" id="KW-0547">Nucleotide-binding</keyword>
<comment type="pathway">
    <text evidence="10 11">Cell wall biogenesis; peptidoglycan biosynthesis.</text>
</comment>
<keyword evidence="8 10" id="KW-0131">Cell cycle</keyword>
<dbReference type="GO" id="GO:0051301">
    <property type="term" value="P:cell division"/>
    <property type="evidence" value="ECO:0007669"/>
    <property type="project" value="UniProtKB-KW"/>
</dbReference>
<comment type="caution">
    <text evidence="15">The sequence shown here is derived from an EMBL/GenBank/DDBJ whole genome shotgun (WGS) entry which is preliminary data.</text>
</comment>
<evidence type="ECO:0000259" key="14">
    <source>
        <dbReference type="Pfam" id="PF08245"/>
    </source>
</evidence>
<dbReference type="GO" id="GO:0071555">
    <property type="term" value="P:cell wall organization"/>
    <property type="evidence" value="ECO:0007669"/>
    <property type="project" value="UniProtKB-KW"/>
</dbReference>
<dbReference type="GO" id="GO:0047480">
    <property type="term" value="F:UDP-N-acetylmuramoyl-tripeptide-D-alanyl-D-alanine ligase activity"/>
    <property type="evidence" value="ECO:0007669"/>
    <property type="project" value="UniProtKB-UniRule"/>
</dbReference>
<dbReference type="GO" id="GO:0005737">
    <property type="term" value="C:cytoplasm"/>
    <property type="evidence" value="ECO:0007669"/>
    <property type="project" value="UniProtKB-SubCell"/>
</dbReference>
<dbReference type="Gene3D" id="3.90.190.20">
    <property type="entry name" value="Mur ligase, C-terminal domain"/>
    <property type="match status" value="1"/>
</dbReference>
<keyword evidence="7 10" id="KW-0573">Peptidoglycan synthesis</keyword>
<gene>
    <name evidence="10" type="primary">murF</name>
    <name evidence="15" type="ORF">EWU20_05780</name>
</gene>
<dbReference type="GO" id="GO:0008766">
    <property type="term" value="F:UDP-N-acetylmuramoylalanyl-D-glutamyl-2,6-diaminopimelate-D-alanyl-D-alanine ligase activity"/>
    <property type="evidence" value="ECO:0007669"/>
    <property type="project" value="RHEA"/>
</dbReference>
<keyword evidence="16" id="KW-1185">Reference proteome</keyword>
<accession>A0A4Q9BF51</accession>
<dbReference type="InterPro" id="IPR035911">
    <property type="entry name" value="MurE/MurF_N"/>
</dbReference>
<comment type="function">
    <text evidence="10 11">Involved in cell wall formation. Catalyzes the final step in the synthesis of UDP-N-acetylmuramoyl-pentapeptide, the precursor of murein.</text>
</comment>
<dbReference type="GO" id="GO:0009252">
    <property type="term" value="P:peptidoglycan biosynthetic process"/>
    <property type="evidence" value="ECO:0007669"/>
    <property type="project" value="UniProtKB-UniRule"/>
</dbReference>
<evidence type="ECO:0000313" key="15">
    <source>
        <dbReference type="EMBL" id="TBH74654.1"/>
    </source>
</evidence>
<dbReference type="PANTHER" id="PTHR43024:SF1">
    <property type="entry name" value="UDP-N-ACETYLMURAMOYL-TRIPEPTIDE--D-ALANYL-D-ALANINE LIGASE"/>
    <property type="match status" value="1"/>
</dbReference>